<dbReference type="GO" id="GO:0004672">
    <property type="term" value="F:protein kinase activity"/>
    <property type="evidence" value="ECO:0007669"/>
    <property type="project" value="InterPro"/>
</dbReference>
<organism evidence="2 3">
    <name type="scientific">Streptomyces brasiliensis</name>
    <dbReference type="NCBI Taxonomy" id="1954"/>
    <lineage>
        <taxon>Bacteria</taxon>
        <taxon>Bacillati</taxon>
        <taxon>Actinomycetota</taxon>
        <taxon>Actinomycetes</taxon>
        <taxon>Kitasatosporales</taxon>
        <taxon>Streptomycetaceae</taxon>
        <taxon>Streptomyces</taxon>
    </lineage>
</organism>
<comment type="caution">
    <text evidence="2">The sequence shown here is derived from an EMBL/GenBank/DDBJ whole genome shotgun (WGS) entry which is preliminary data.</text>
</comment>
<dbReference type="InterPro" id="IPR011009">
    <property type="entry name" value="Kinase-like_dom_sf"/>
</dbReference>
<dbReference type="PROSITE" id="PS50011">
    <property type="entry name" value="PROTEIN_KINASE_DOM"/>
    <property type="match status" value="1"/>
</dbReference>
<evidence type="ECO:0000313" key="2">
    <source>
        <dbReference type="EMBL" id="GGJ68226.1"/>
    </source>
</evidence>
<dbReference type="SUPFAM" id="SSF56112">
    <property type="entry name" value="Protein kinase-like (PK-like)"/>
    <property type="match status" value="1"/>
</dbReference>
<reference evidence="2" key="1">
    <citation type="journal article" date="2014" name="Int. J. Syst. Evol. Microbiol.">
        <title>Complete genome sequence of Corynebacterium casei LMG S-19264T (=DSM 44701T), isolated from a smear-ripened cheese.</title>
        <authorList>
            <consortium name="US DOE Joint Genome Institute (JGI-PGF)"/>
            <person name="Walter F."/>
            <person name="Albersmeier A."/>
            <person name="Kalinowski J."/>
            <person name="Ruckert C."/>
        </authorList>
    </citation>
    <scope>NUCLEOTIDE SEQUENCE</scope>
    <source>
        <strain evidence="2">JCM 3086</strain>
    </source>
</reference>
<evidence type="ECO:0000313" key="3">
    <source>
        <dbReference type="Proteomes" id="UP000657574"/>
    </source>
</evidence>
<protein>
    <recommendedName>
        <fullName evidence="1">Protein kinase domain-containing protein</fullName>
    </recommendedName>
</protein>
<sequence length="59" mass="6141">MGVKVLDFGIARAAGPAGTVDLLTRTGAVVGTAAYTAPEQARGRPEERSDLYPVGCFLF</sequence>
<evidence type="ECO:0000259" key="1">
    <source>
        <dbReference type="PROSITE" id="PS50011"/>
    </source>
</evidence>
<name>A0A917PAB0_9ACTN</name>
<dbReference type="Proteomes" id="UP000657574">
    <property type="component" value="Unassembled WGS sequence"/>
</dbReference>
<feature type="domain" description="Protein kinase" evidence="1">
    <location>
        <begin position="1"/>
        <end position="59"/>
    </location>
</feature>
<dbReference type="AlphaFoldDB" id="A0A917PAB0"/>
<keyword evidence="3" id="KW-1185">Reference proteome</keyword>
<gene>
    <name evidence="2" type="ORF">GCM10010121_093690</name>
</gene>
<dbReference type="EMBL" id="BMQA01000103">
    <property type="protein sequence ID" value="GGJ68226.1"/>
    <property type="molecule type" value="Genomic_DNA"/>
</dbReference>
<dbReference type="Gene3D" id="1.10.510.10">
    <property type="entry name" value="Transferase(Phosphotransferase) domain 1"/>
    <property type="match status" value="1"/>
</dbReference>
<accession>A0A917PAB0</accession>
<dbReference type="InterPro" id="IPR000719">
    <property type="entry name" value="Prot_kinase_dom"/>
</dbReference>
<reference evidence="2" key="2">
    <citation type="submission" date="2020-09" db="EMBL/GenBank/DDBJ databases">
        <authorList>
            <person name="Sun Q."/>
            <person name="Ohkuma M."/>
        </authorList>
    </citation>
    <scope>NUCLEOTIDE SEQUENCE</scope>
    <source>
        <strain evidence="2">JCM 3086</strain>
    </source>
</reference>
<proteinExistence type="predicted"/>
<dbReference type="GO" id="GO:0005524">
    <property type="term" value="F:ATP binding"/>
    <property type="evidence" value="ECO:0007669"/>
    <property type="project" value="InterPro"/>
</dbReference>